<dbReference type="SUPFAM" id="SSF56059">
    <property type="entry name" value="Glutathione synthetase ATP-binding domain-like"/>
    <property type="match status" value="1"/>
</dbReference>
<dbReference type="GO" id="GO:0046872">
    <property type="term" value="F:metal ion binding"/>
    <property type="evidence" value="ECO:0007669"/>
    <property type="project" value="InterPro"/>
</dbReference>
<dbReference type="GO" id="GO:0005524">
    <property type="term" value="F:ATP binding"/>
    <property type="evidence" value="ECO:0007669"/>
    <property type="project" value="UniProtKB-UniRule"/>
</dbReference>
<dbReference type="STRING" id="580166.AUP43_05085"/>
<dbReference type="OrthoDB" id="4789744at2"/>
<dbReference type="GO" id="GO:0018169">
    <property type="term" value="F:ribosomal S6-glutamic acid ligase activity"/>
    <property type="evidence" value="ECO:0007669"/>
    <property type="project" value="TreeGrafter"/>
</dbReference>
<evidence type="ECO:0000259" key="2">
    <source>
        <dbReference type="PROSITE" id="PS50975"/>
    </source>
</evidence>
<dbReference type="RefSeq" id="WP_067552926.1">
    <property type="nucleotide sequence ID" value="NZ_LPXN01000046.1"/>
</dbReference>
<accession>A0A154WF99</accession>
<keyword evidence="1" id="KW-0547">Nucleotide-binding</keyword>
<gene>
    <name evidence="3" type="ORF">AUP43_05085</name>
</gene>
<organism evidence="3 4">
    <name type="scientific">Oceanibaculum pacificum</name>
    <dbReference type="NCBI Taxonomy" id="580166"/>
    <lineage>
        <taxon>Bacteria</taxon>
        <taxon>Pseudomonadati</taxon>
        <taxon>Pseudomonadota</taxon>
        <taxon>Alphaproteobacteria</taxon>
        <taxon>Rhodospirillales</taxon>
        <taxon>Oceanibaculaceae</taxon>
        <taxon>Oceanibaculum</taxon>
    </lineage>
</organism>
<sequence>MAHIHILYENADWLAPLAETFDARGLPWHGWDMADGAFDISAPPPDGVFFSRMSASAHTRDHRFSTDLTAGVLTWLERHGRYVVNGVRALDLELSKARQYAALEKAGIRTPRTLIVLGRHRLLEAAQQAFGDGPFILKPNRGGKGLGVQLFNSLNGLQAYIESPLYDEPVDGIHLLQQYVKAPEPYIIRAEFIGGRFLYAVRVDTSDGFELCPADACPIGDAFCPVGEEAARPKFEIIPGIDPAQKAAYERLLEAAGIDVAGIEYVLDAEGVAFTYDVNTNTNYNTDAEAKAGISGRATLADFLGGALARLYPPQAAE</sequence>
<name>A0A154WF99_9PROT</name>
<dbReference type="Gene3D" id="3.30.470.20">
    <property type="entry name" value="ATP-grasp fold, B domain"/>
    <property type="match status" value="1"/>
</dbReference>
<reference evidence="3 4" key="1">
    <citation type="submission" date="2015-12" db="EMBL/GenBank/DDBJ databases">
        <title>Genome sequence of Oceanibaculum pacificum MCCC 1A02656.</title>
        <authorList>
            <person name="Lu L."/>
            <person name="Lai Q."/>
            <person name="Shao Z."/>
            <person name="Qian P."/>
        </authorList>
    </citation>
    <scope>NUCLEOTIDE SEQUENCE [LARGE SCALE GENOMIC DNA]</scope>
    <source>
        <strain evidence="3 4">MCCC 1A02656</strain>
    </source>
</reference>
<comment type="caution">
    <text evidence="3">The sequence shown here is derived from an EMBL/GenBank/DDBJ whole genome shotgun (WGS) entry which is preliminary data.</text>
</comment>
<evidence type="ECO:0000256" key="1">
    <source>
        <dbReference type="PROSITE-ProRule" id="PRU00409"/>
    </source>
</evidence>
<dbReference type="PROSITE" id="PS50975">
    <property type="entry name" value="ATP_GRASP"/>
    <property type="match status" value="1"/>
</dbReference>
<dbReference type="EMBL" id="LPXN01000046">
    <property type="protein sequence ID" value="KZD12182.1"/>
    <property type="molecule type" value="Genomic_DNA"/>
</dbReference>
<dbReference type="PANTHER" id="PTHR21621:SF0">
    <property type="entry name" value="BETA-CITRYLGLUTAMATE SYNTHASE B-RELATED"/>
    <property type="match status" value="1"/>
</dbReference>
<evidence type="ECO:0000313" key="4">
    <source>
        <dbReference type="Proteomes" id="UP000076400"/>
    </source>
</evidence>
<evidence type="ECO:0000313" key="3">
    <source>
        <dbReference type="EMBL" id="KZD12182.1"/>
    </source>
</evidence>
<proteinExistence type="predicted"/>
<keyword evidence="1" id="KW-0067">ATP-binding</keyword>
<dbReference type="GO" id="GO:0009432">
    <property type="term" value="P:SOS response"/>
    <property type="evidence" value="ECO:0007669"/>
    <property type="project" value="TreeGrafter"/>
</dbReference>
<dbReference type="GO" id="GO:0005737">
    <property type="term" value="C:cytoplasm"/>
    <property type="evidence" value="ECO:0007669"/>
    <property type="project" value="TreeGrafter"/>
</dbReference>
<feature type="domain" description="ATP-grasp" evidence="2">
    <location>
        <begin position="100"/>
        <end position="305"/>
    </location>
</feature>
<dbReference type="Proteomes" id="UP000076400">
    <property type="component" value="Unassembled WGS sequence"/>
</dbReference>
<keyword evidence="4" id="KW-1185">Reference proteome</keyword>
<protein>
    <submittedName>
        <fullName evidence="3">Alpha-L-glutamate ligase</fullName>
    </submittedName>
</protein>
<dbReference type="PANTHER" id="PTHR21621">
    <property type="entry name" value="RIBOSOMAL PROTEIN S6 MODIFICATION PROTEIN"/>
    <property type="match status" value="1"/>
</dbReference>
<keyword evidence="3" id="KW-0436">Ligase</keyword>
<dbReference type="AlphaFoldDB" id="A0A154WF99"/>
<dbReference type="InterPro" id="IPR011761">
    <property type="entry name" value="ATP-grasp"/>
</dbReference>